<evidence type="ECO:0000313" key="2">
    <source>
        <dbReference type="Proteomes" id="UP001165064"/>
    </source>
</evidence>
<accession>A0ACB5U6J6</accession>
<protein>
    <submittedName>
        <fullName evidence="1">Unnamed protein product</fullName>
    </submittedName>
</protein>
<evidence type="ECO:0000313" key="1">
    <source>
        <dbReference type="EMBL" id="GMF02599.1"/>
    </source>
</evidence>
<comment type="caution">
    <text evidence="1">The sequence shown here is derived from an EMBL/GenBank/DDBJ whole genome shotgun (WGS) entry which is preliminary data.</text>
</comment>
<dbReference type="EMBL" id="BSXS01012562">
    <property type="protein sequence ID" value="GMF02599.1"/>
    <property type="molecule type" value="Genomic_DNA"/>
</dbReference>
<gene>
    <name evidence="1" type="ORF">Amon02_001150800</name>
</gene>
<sequence>MAIVQEEIFGPVVAVSKFKTEEEGVANANDTIYGLAAMLFSKDFERAHRVGDLLDAGSVYLNSSNDEDFKVPFGGFKMSGVGRELGENAIDLYTQTKSIFCNIGSRL</sequence>
<dbReference type="Proteomes" id="UP001165064">
    <property type="component" value="Unassembled WGS sequence"/>
</dbReference>
<name>A0ACB5U6J6_AMBMO</name>
<reference evidence="1" key="1">
    <citation type="submission" date="2023-04" db="EMBL/GenBank/DDBJ databases">
        <title>Ambrosiozyma monospora NBRC 10751.</title>
        <authorList>
            <person name="Ichikawa N."/>
            <person name="Sato H."/>
            <person name="Tonouchi N."/>
        </authorList>
    </citation>
    <scope>NUCLEOTIDE SEQUENCE</scope>
    <source>
        <strain evidence="1">NBRC 10751</strain>
    </source>
</reference>
<keyword evidence="2" id="KW-1185">Reference proteome</keyword>
<organism evidence="1 2">
    <name type="scientific">Ambrosiozyma monospora</name>
    <name type="common">Yeast</name>
    <name type="synonym">Endomycopsis monosporus</name>
    <dbReference type="NCBI Taxonomy" id="43982"/>
    <lineage>
        <taxon>Eukaryota</taxon>
        <taxon>Fungi</taxon>
        <taxon>Dikarya</taxon>
        <taxon>Ascomycota</taxon>
        <taxon>Saccharomycotina</taxon>
        <taxon>Pichiomycetes</taxon>
        <taxon>Pichiales</taxon>
        <taxon>Pichiaceae</taxon>
        <taxon>Ambrosiozyma</taxon>
    </lineage>
</organism>
<proteinExistence type="predicted"/>